<keyword evidence="2" id="KW-1185">Reference proteome</keyword>
<evidence type="ECO:0008006" key="3">
    <source>
        <dbReference type="Google" id="ProtNLM"/>
    </source>
</evidence>
<dbReference type="AlphaFoldDB" id="A0A6P1BHP3"/>
<dbReference type="Proteomes" id="UP000468531">
    <property type="component" value="Unassembled WGS sequence"/>
</dbReference>
<gene>
    <name evidence="1" type="ORF">FNJ47_19730</name>
</gene>
<name>A0A6P1BHP3_9BRAD</name>
<evidence type="ECO:0000313" key="2">
    <source>
        <dbReference type="Proteomes" id="UP000468531"/>
    </source>
</evidence>
<comment type="caution">
    <text evidence="1">The sequence shown here is derived from an EMBL/GenBank/DDBJ whole genome shotgun (WGS) entry which is preliminary data.</text>
</comment>
<dbReference type="Gene3D" id="3.90.550.10">
    <property type="entry name" value="Spore Coat Polysaccharide Biosynthesis Protein SpsA, Chain A"/>
    <property type="match status" value="1"/>
</dbReference>
<reference evidence="1 2" key="1">
    <citation type="journal article" date="2020" name="Arch. Microbiol.">
        <title>Bradyrhizobium uaiense sp. nov., a new highly efficient cowpea symbiont.</title>
        <authorList>
            <person name="Cabral Michel D."/>
            <person name="Azarias Guimaraes A."/>
            <person name="Martins da Costa E."/>
            <person name="Soares de Carvalho T."/>
            <person name="Balsanelli E."/>
            <person name="Willems A."/>
            <person name="Maltempi de Souza E."/>
            <person name="de Souza Moreira F.M."/>
        </authorList>
    </citation>
    <scope>NUCLEOTIDE SEQUENCE [LARGE SCALE GENOMIC DNA]</scope>
    <source>
        <strain evidence="1 2">UFLA 03-164</strain>
    </source>
</reference>
<protein>
    <recommendedName>
        <fullName evidence="3">Nucleotidyl transferase domain-containing protein</fullName>
    </recommendedName>
</protein>
<organism evidence="1 2">
    <name type="scientific">Bradyrhizobium uaiense</name>
    <dbReference type="NCBI Taxonomy" id="2594946"/>
    <lineage>
        <taxon>Bacteria</taxon>
        <taxon>Pseudomonadati</taxon>
        <taxon>Pseudomonadota</taxon>
        <taxon>Alphaproteobacteria</taxon>
        <taxon>Hyphomicrobiales</taxon>
        <taxon>Nitrobacteraceae</taxon>
        <taxon>Bradyrhizobium</taxon>
    </lineage>
</organism>
<dbReference type="SUPFAM" id="SSF53448">
    <property type="entry name" value="Nucleotide-diphospho-sugar transferases"/>
    <property type="match status" value="1"/>
</dbReference>
<sequence length="101" mass="11478">MNKTVKNFEMLNGTRAVILATGMVLRQRPYPELVPTLLVDTNRIPMLHNGLHQLSVLGIGEAAVAAGYRKEAIEQFCGQRLKNIEIEYARNPIFEQRERSK</sequence>
<dbReference type="InterPro" id="IPR029044">
    <property type="entry name" value="Nucleotide-diphossugar_trans"/>
</dbReference>
<dbReference type="RefSeq" id="WP_163155905.1">
    <property type="nucleotide sequence ID" value="NZ_VKHP01000076.1"/>
</dbReference>
<evidence type="ECO:0000313" key="1">
    <source>
        <dbReference type="EMBL" id="NEU97997.1"/>
    </source>
</evidence>
<accession>A0A6P1BHP3</accession>
<dbReference type="EMBL" id="VKHP01000076">
    <property type="protein sequence ID" value="NEU97997.1"/>
    <property type="molecule type" value="Genomic_DNA"/>
</dbReference>
<proteinExistence type="predicted"/>